<proteinExistence type="inferred from homology"/>
<dbReference type="InterPro" id="IPR006047">
    <property type="entry name" value="GH13_cat_dom"/>
</dbReference>
<dbReference type="InterPro" id="IPR013783">
    <property type="entry name" value="Ig-like_fold"/>
</dbReference>
<dbReference type="SUPFAM" id="SSF81296">
    <property type="entry name" value="E set domains"/>
    <property type="match status" value="1"/>
</dbReference>
<dbReference type="SUPFAM" id="SSF51011">
    <property type="entry name" value="Glycosyl hydrolase domain"/>
    <property type="match status" value="1"/>
</dbReference>
<evidence type="ECO:0000256" key="3">
    <source>
        <dbReference type="ARBA" id="ARBA00023295"/>
    </source>
</evidence>
<evidence type="ECO:0000313" key="5">
    <source>
        <dbReference type="EMBL" id="GIM27450.1"/>
    </source>
</evidence>
<dbReference type="CDD" id="cd11338">
    <property type="entry name" value="AmyAc_CMD"/>
    <property type="match status" value="1"/>
</dbReference>
<dbReference type="EMBL" id="BOPZ01000001">
    <property type="protein sequence ID" value="GIM27450.1"/>
    <property type="molecule type" value="Genomic_DNA"/>
</dbReference>
<keyword evidence="6" id="KW-1185">Reference proteome</keyword>
<dbReference type="GO" id="GO:0004553">
    <property type="term" value="F:hydrolase activity, hydrolyzing O-glycosyl compounds"/>
    <property type="evidence" value="ECO:0007669"/>
    <property type="project" value="InterPro"/>
</dbReference>
<gene>
    <name evidence="5" type="primary">nplT</name>
    <name evidence="5" type="ORF">CPJCM30710_01160</name>
</gene>
<accession>A0A919VEH9</accession>
<dbReference type="InterPro" id="IPR004185">
    <property type="entry name" value="Glyco_hydro_13_lg-like_dom"/>
</dbReference>
<dbReference type="InterPro" id="IPR013780">
    <property type="entry name" value="Glyco_hydro_b"/>
</dbReference>
<evidence type="ECO:0000256" key="1">
    <source>
        <dbReference type="ARBA" id="ARBA00008061"/>
    </source>
</evidence>
<dbReference type="RefSeq" id="WP_212902208.1">
    <property type="nucleotide sequence ID" value="NZ_BOPZ01000001.1"/>
</dbReference>
<dbReference type="Pfam" id="PF00128">
    <property type="entry name" value="Alpha-amylase"/>
    <property type="match status" value="1"/>
</dbReference>
<feature type="domain" description="Glycosyl hydrolase family 13 catalytic" evidence="4">
    <location>
        <begin position="135"/>
        <end position="492"/>
    </location>
</feature>
<dbReference type="AlphaFoldDB" id="A0A919VEH9"/>
<reference evidence="5" key="1">
    <citation type="submission" date="2021-03" db="EMBL/GenBank/DDBJ databases">
        <title>Taxonomic study of Clostridium polyendosporum from meadow-gley soil under rice.</title>
        <authorList>
            <person name="Kobayashi H."/>
            <person name="Tanizawa Y."/>
            <person name="Yagura M."/>
        </authorList>
    </citation>
    <scope>NUCLEOTIDE SEQUENCE</scope>
    <source>
        <strain evidence="5">JCM 30710</strain>
    </source>
</reference>
<dbReference type="Pfam" id="PF02903">
    <property type="entry name" value="Alpha-amylase_N"/>
    <property type="match status" value="1"/>
</dbReference>
<dbReference type="Gene3D" id="3.90.400.10">
    <property type="entry name" value="Oligo-1,6-glucosidase, Domain 2"/>
    <property type="match status" value="1"/>
</dbReference>
<keyword evidence="3" id="KW-0326">Glycosidase</keyword>
<comment type="caution">
    <text evidence="5">The sequence shown here is derived from an EMBL/GenBank/DDBJ whole genome shotgun (WGS) entry which is preliminary data.</text>
</comment>
<protein>
    <submittedName>
        <fullName evidence="5">Alpha-glycosidase</fullName>
    </submittedName>
</protein>
<dbReference type="SMART" id="SM00642">
    <property type="entry name" value="Aamy"/>
    <property type="match status" value="1"/>
</dbReference>
<dbReference type="CDD" id="cd02857">
    <property type="entry name" value="E_set_CDase_PDE_N"/>
    <property type="match status" value="1"/>
</dbReference>
<dbReference type="GO" id="GO:0005975">
    <property type="term" value="P:carbohydrate metabolic process"/>
    <property type="evidence" value="ECO:0007669"/>
    <property type="project" value="InterPro"/>
</dbReference>
<dbReference type="PANTHER" id="PTHR10357:SF210">
    <property type="entry name" value="MALTODEXTRIN GLUCOSIDASE"/>
    <property type="match status" value="1"/>
</dbReference>
<dbReference type="SUPFAM" id="SSF51445">
    <property type="entry name" value="(Trans)glycosidases"/>
    <property type="match status" value="1"/>
</dbReference>
<evidence type="ECO:0000259" key="4">
    <source>
        <dbReference type="SMART" id="SM00642"/>
    </source>
</evidence>
<evidence type="ECO:0000256" key="2">
    <source>
        <dbReference type="ARBA" id="ARBA00022801"/>
    </source>
</evidence>
<dbReference type="Gene3D" id="2.60.40.1180">
    <property type="entry name" value="Golgi alpha-mannosidase II"/>
    <property type="match status" value="1"/>
</dbReference>
<organism evidence="5 6">
    <name type="scientific">Clostridium polyendosporum</name>
    <dbReference type="NCBI Taxonomy" id="69208"/>
    <lineage>
        <taxon>Bacteria</taxon>
        <taxon>Bacillati</taxon>
        <taxon>Bacillota</taxon>
        <taxon>Clostridia</taxon>
        <taxon>Eubacteriales</taxon>
        <taxon>Clostridiaceae</taxon>
        <taxon>Clostridium</taxon>
    </lineage>
</organism>
<dbReference type="InterPro" id="IPR045857">
    <property type="entry name" value="O16G_dom_2"/>
</dbReference>
<dbReference type="PANTHER" id="PTHR10357">
    <property type="entry name" value="ALPHA-AMYLASE FAMILY MEMBER"/>
    <property type="match status" value="1"/>
</dbReference>
<keyword evidence="2" id="KW-0378">Hydrolase</keyword>
<sequence>MNKHAIYHIKEAPYTYGIGEKTLALRLRAAKGDLKSCKIYYKDRYDWKTEFEVKELELVNTSNLFDYYECRIEVEEKRFRYFFELEDNDESICYLNERGLVTERPEEPNAFQFPYLCLADIYDEVNWAQEGIIYQIFPDRFCNGDKSNDPDGTLPWGEEVTEKTMFGGDIQGIINKVNYLKDLGVTMIYMTPIFMSKSNHKYDTKSYYEVDPHFGDNEKLRELIKRCHDAGIKVILDAVFNHSGKDFFAFEDVIDKGKKSKYKDWYFINSYPVDTEKVNYITFADNVANMPKLNTKNSKVKKYLLKIAKYWIEEIGIDGWRLDVCDEVDHVFWREFKKTVKKANKDAFIIGEIAHESGSFLKGDQLDSIMNYPFRECCLDFFARRNITAEELDHILAENRSSYMNSVNRQLLNLIDSHDTPRFLTECEDDKEKMKLAIVLQYTYIGVPYIYYGDEIGLAGGKDPECRRCMIWEEDKQDKELLDFYKKMNIMRKKYKTLVYGEYTNVYKKEMVLGFVRKHKDEEVLILINNSDDSFNYVTDIKGTVFNIFEEEEEIVDGRIELNPMSFKALKIK</sequence>
<dbReference type="Gene3D" id="2.60.40.10">
    <property type="entry name" value="Immunoglobulins"/>
    <property type="match status" value="1"/>
</dbReference>
<dbReference type="Proteomes" id="UP000679179">
    <property type="component" value="Unassembled WGS sequence"/>
</dbReference>
<dbReference type="InterPro" id="IPR017853">
    <property type="entry name" value="GH"/>
</dbReference>
<name>A0A919VEH9_9CLOT</name>
<comment type="similarity">
    <text evidence="1">Belongs to the glycosyl hydrolase 13 family.</text>
</comment>
<evidence type="ECO:0000313" key="6">
    <source>
        <dbReference type="Proteomes" id="UP000679179"/>
    </source>
</evidence>
<dbReference type="InterPro" id="IPR014756">
    <property type="entry name" value="Ig_E-set"/>
</dbReference>
<dbReference type="Gene3D" id="3.20.20.80">
    <property type="entry name" value="Glycosidases"/>
    <property type="match status" value="1"/>
</dbReference>